<evidence type="ECO:0000256" key="1">
    <source>
        <dbReference type="SAM" id="MobiDB-lite"/>
    </source>
</evidence>
<evidence type="ECO:0000313" key="3">
    <source>
        <dbReference type="Proteomes" id="UP000030466"/>
    </source>
</evidence>
<feature type="compositionally biased region" description="Low complexity" evidence="1">
    <location>
        <begin position="44"/>
        <end position="54"/>
    </location>
</feature>
<evidence type="ECO:0000313" key="2">
    <source>
        <dbReference type="EMBL" id="KHD96560.1"/>
    </source>
</evidence>
<comment type="caution">
    <text evidence="2">The sequence shown here is derived from an EMBL/GenBank/DDBJ whole genome shotgun (WGS) entry which is preliminary data.</text>
</comment>
<feature type="region of interest" description="Disordered" evidence="1">
    <location>
        <begin position="1"/>
        <end position="54"/>
    </location>
</feature>
<name>A0A0A6VNA2_KOCRO</name>
<dbReference type="Proteomes" id="UP000030466">
    <property type="component" value="Unassembled WGS sequence"/>
</dbReference>
<gene>
    <name evidence="2" type="ORF">GY22_14815</name>
</gene>
<organism evidence="2 3">
    <name type="scientific">Kocuria rosea subsp. polaris</name>
    <dbReference type="NCBI Taxonomy" id="136273"/>
    <lineage>
        <taxon>Bacteria</taxon>
        <taxon>Bacillati</taxon>
        <taxon>Actinomycetota</taxon>
        <taxon>Actinomycetes</taxon>
        <taxon>Micrococcales</taxon>
        <taxon>Micrococcaceae</taxon>
        <taxon>Kocuria</taxon>
    </lineage>
</organism>
<proteinExistence type="predicted"/>
<dbReference type="AlphaFoldDB" id="A0A0A6VNA2"/>
<accession>A0A0A6VNA2</accession>
<reference evidence="2 3" key="1">
    <citation type="journal article" date="2003" name="Int. J. Syst. Evol. Microbiol.">
        <title>Kocuria polaris sp. nov., an orange-pigmented psychrophilic bacterium isolated from an Antarctic cyanobacterial mat sample.</title>
        <authorList>
            <person name="Reddy G.S."/>
            <person name="Prakash J.S."/>
            <person name="Prabahar V."/>
            <person name="Matsumoto G.I."/>
            <person name="Stackebrandt E."/>
            <person name="Shivaji S."/>
        </authorList>
    </citation>
    <scope>NUCLEOTIDE SEQUENCE [LARGE SCALE GENOMIC DNA]</scope>
    <source>
        <strain evidence="2 3">CMS 76or</strain>
    </source>
</reference>
<protein>
    <submittedName>
        <fullName evidence="2">Uncharacterized protein</fullName>
    </submittedName>
</protein>
<keyword evidence="3" id="KW-1185">Reference proteome</keyword>
<dbReference type="EMBL" id="JSUH01000015">
    <property type="protein sequence ID" value="KHD96560.1"/>
    <property type="molecule type" value="Genomic_DNA"/>
</dbReference>
<sequence length="67" mass="7413">MVRRRRQPRGLDARHRPRGPPLRPGVVPNPHRLNHPHERRQGIGSTSGRASGAAAAAEVDFALHMAR</sequence>